<proteinExistence type="inferred from homology"/>
<dbReference type="InterPro" id="IPR003423">
    <property type="entry name" value="OMP_efflux"/>
</dbReference>
<dbReference type="Proteomes" id="UP000628854">
    <property type="component" value="Unassembled WGS sequence"/>
</dbReference>
<gene>
    <name evidence="3" type="ORF">GCM10011503_00340</name>
</gene>
<keyword evidence="2" id="KW-1134">Transmembrane beta strand</keyword>
<dbReference type="Gene3D" id="2.20.200.10">
    <property type="entry name" value="Outer membrane efflux proteins (OEP)"/>
    <property type="match status" value="1"/>
</dbReference>
<keyword evidence="2" id="KW-0564">Palmitate</keyword>
<dbReference type="RefSeq" id="WP_084394159.1">
    <property type="nucleotide sequence ID" value="NZ_BMKF01000001.1"/>
</dbReference>
<comment type="subcellular location">
    <subcellularLocation>
        <location evidence="2">Cell membrane</location>
        <topology evidence="2">Lipid-anchor</topology>
    </subcellularLocation>
</comment>
<sequence length="463" mass="49359">MTGSSRFFAAVSSLVMVAACQLIEEPYERPAAPIPAALPVLDAAGSEVQPLVWQDVFLSDDLRQLVELSLDQNRDLRIAAANVQLARARYGITQAQRLPTVSASGNLTEGGTFDSGSGAGGFSDSVSAQLGVTAYELDLFGRVASLNEAALQSYFASEEGERAAKIAIAATVGELWMQLAADKALLALAEDTVEVQSESRSLTDELFQAGVATELDVRRASASVETARAQAAQFAARVEQDLNALRLVVGTDLPANTYEAAALTPSPLANAIPVEQSSLVLLKRPDVQSAERQLMAANANVGAARAAFFPTISLTGRVGYASSDLADLFDGSAGYSFGPSVSLPIFDGGARQSNLDVTQAQRDIAVAAYEQAIQLAFRDTADALAVARTIDERVEALSRLVEDTSVTLNLSEERFQVGVDDYLSVLDSQQLYYNARQQLIQAELTRNLNIIALYRALGTWPEN</sequence>
<dbReference type="SUPFAM" id="SSF56954">
    <property type="entry name" value="Outer membrane efflux proteins (OEP)"/>
    <property type="match status" value="1"/>
</dbReference>
<comment type="caution">
    <text evidence="3">The sequence shown here is derived from an EMBL/GenBank/DDBJ whole genome shotgun (WGS) entry which is preliminary data.</text>
</comment>
<accession>A0ABQ1IYX8</accession>
<dbReference type="EMBL" id="BMKF01000001">
    <property type="protein sequence ID" value="GGB55942.1"/>
    <property type="molecule type" value="Genomic_DNA"/>
</dbReference>
<keyword evidence="4" id="KW-1185">Reference proteome</keyword>
<dbReference type="InterPro" id="IPR010131">
    <property type="entry name" value="MdtP/NodT-like"/>
</dbReference>
<evidence type="ECO:0000313" key="4">
    <source>
        <dbReference type="Proteomes" id="UP000628854"/>
    </source>
</evidence>
<name>A0ABQ1IYX8_9PROT</name>
<keyword evidence="2" id="KW-0472">Membrane</keyword>
<dbReference type="NCBIfam" id="TIGR01845">
    <property type="entry name" value="outer_NodT"/>
    <property type="match status" value="1"/>
</dbReference>
<protein>
    <submittedName>
        <fullName evidence="3">AdeC/adeK/oprM family multidrug efflux complex outer membrane factor</fullName>
    </submittedName>
</protein>
<dbReference type="PANTHER" id="PTHR30203">
    <property type="entry name" value="OUTER MEMBRANE CATION EFFLUX PROTEIN"/>
    <property type="match status" value="1"/>
</dbReference>
<dbReference type="Gene3D" id="1.20.1600.10">
    <property type="entry name" value="Outer membrane efflux proteins (OEP)"/>
    <property type="match status" value="1"/>
</dbReference>
<dbReference type="Pfam" id="PF02321">
    <property type="entry name" value="OEP"/>
    <property type="match status" value="2"/>
</dbReference>
<dbReference type="PROSITE" id="PS51257">
    <property type="entry name" value="PROKAR_LIPOPROTEIN"/>
    <property type="match status" value="1"/>
</dbReference>
<dbReference type="PANTHER" id="PTHR30203:SF32">
    <property type="entry name" value="CATION EFFLUX SYSTEM PROTEIN CUSC"/>
    <property type="match status" value="1"/>
</dbReference>
<reference evidence="4" key="1">
    <citation type="journal article" date="2019" name="Int. J. Syst. Evol. Microbiol.">
        <title>The Global Catalogue of Microorganisms (GCM) 10K type strain sequencing project: providing services to taxonomists for standard genome sequencing and annotation.</title>
        <authorList>
            <consortium name="The Broad Institute Genomics Platform"/>
            <consortium name="The Broad Institute Genome Sequencing Center for Infectious Disease"/>
            <person name="Wu L."/>
            <person name="Ma J."/>
        </authorList>
    </citation>
    <scope>NUCLEOTIDE SEQUENCE [LARGE SCALE GENOMIC DNA]</scope>
    <source>
        <strain evidence="4">CGMCC 1.15928</strain>
    </source>
</reference>
<evidence type="ECO:0000313" key="3">
    <source>
        <dbReference type="EMBL" id="GGB55942.1"/>
    </source>
</evidence>
<organism evidence="3 4">
    <name type="scientific">Henriciella pelagia</name>
    <dbReference type="NCBI Taxonomy" id="1977912"/>
    <lineage>
        <taxon>Bacteria</taxon>
        <taxon>Pseudomonadati</taxon>
        <taxon>Pseudomonadota</taxon>
        <taxon>Alphaproteobacteria</taxon>
        <taxon>Hyphomonadales</taxon>
        <taxon>Hyphomonadaceae</taxon>
        <taxon>Henriciella</taxon>
    </lineage>
</organism>
<keyword evidence="2" id="KW-0812">Transmembrane</keyword>
<keyword evidence="2" id="KW-0449">Lipoprotein</keyword>
<evidence type="ECO:0000256" key="1">
    <source>
        <dbReference type="ARBA" id="ARBA00007613"/>
    </source>
</evidence>
<comment type="similarity">
    <text evidence="1 2">Belongs to the outer membrane factor (OMF) (TC 1.B.17) family.</text>
</comment>
<evidence type="ECO:0000256" key="2">
    <source>
        <dbReference type="RuleBase" id="RU362097"/>
    </source>
</evidence>